<feature type="domain" description="ParB-like N-terminal" evidence="2">
    <location>
        <begin position="26"/>
        <end position="125"/>
    </location>
</feature>
<dbReference type="PANTHER" id="PTHR33375">
    <property type="entry name" value="CHROMOSOME-PARTITIONING PROTEIN PARB-RELATED"/>
    <property type="match status" value="1"/>
</dbReference>
<keyword evidence="4" id="KW-1185">Reference proteome</keyword>
<dbReference type="InterPro" id="IPR003115">
    <property type="entry name" value="ParB_N"/>
</dbReference>
<dbReference type="InterPro" id="IPR050336">
    <property type="entry name" value="Chromosome_partition/occlusion"/>
</dbReference>
<dbReference type="Gene3D" id="3.90.1530.30">
    <property type="match status" value="1"/>
</dbReference>
<dbReference type="SUPFAM" id="SSF109709">
    <property type="entry name" value="KorB DNA-binding domain-like"/>
    <property type="match status" value="1"/>
</dbReference>
<dbReference type="Proteomes" id="UP001595939">
    <property type="component" value="Unassembled WGS sequence"/>
</dbReference>
<dbReference type="NCBIfam" id="TIGR00180">
    <property type="entry name" value="parB_part"/>
    <property type="match status" value="1"/>
</dbReference>
<dbReference type="EMBL" id="JBHSEG010000008">
    <property type="protein sequence ID" value="MFC4455255.1"/>
    <property type="molecule type" value="Genomic_DNA"/>
</dbReference>
<reference evidence="4" key="1">
    <citation type="journal article" date="2019" name="Int. J. Syst. Evol. Microbiol.">
        <title>The Global Catalogue of Microorganisms (GCM) 10K type strain sequencing project: providing services to taxonomists for standard genome sequencing and annotation.</title>
        <authorList>
            <consortium name="The Broad Institute Genomics Platform"/>
            <consortium name="The Broad Institute Genome Sequencing Center for Infectious Disease"/>
            <person name="Wu L."/>
            <person name="Ma J."/>
        </authorList>
    </citation>
    <scope>NUCLEOTIDE SEQUENCE [LARGE SCALE GENOMIC DNA]</scope>
    <source>
        <strain evidence="4">CCUG 39970</strain>
    </source>
</reference>
<dbReference type="SUPFAM" id="SSF110849">
    <property type="entry name" value="ParB/Sulfiredoxin"/>
    <property type="match status" value="1"/>
</dbReference>
<dbReference type="PANTHER" id="PTHR33375:SF7">
    <property type="entry name" value="CHROMOSOME 2-PARTITIONING PROTEIN PARB-RELATED"/>
    <property type="match status" value="1"/>
</dbReference>
<protein>
    <submittedName>
        <fullName evidence="3">ParB/RepB/Spo0J family partition protein</fullName>
    </submittedName>
</protein>
<dbReference type="RefSeq" id="WP_380129969.1">
    <property type="nucleotide sequence ID" value="NZ_JBHSEG010000008.1"/>
</dbReference>
<evidence type="ECO:0000256" key="1">
    <source>
        <dbReference type="ARBA" id="ARBA00006295"/>
    </source>
</evidence>
<proteinExistence type="inferred from homology"/>
<sequence length="313" mass="34137">MTSRVKVGSVINLGSAVERYQDSNVNAVEVDQILIVEGHNPRGHVTGTQAFEGPEFDALKASIASLGDVFQPVLLRPKANSNMYELVAGERRLRAARALGLHKISAVVRKLSDDEMYRLAREENLLRSEVSRLDLIFSGLDQLARRLSVPLSGIRSVLIRARDAGALGKTLLPDSTEALALEYIERLQLPAVSTLVRLARMLELTPDERQAIRNGLAEGAALALLDLGDHPQRPALLQRAISEGWSAARAKAEVKALIRTVPAPGIAEVLAQTRALCAASRVRRLSDAQQAEVTQILTQAMNQIRAIEERSDN</sequence>
<evidence type="ECO:0000313" key="3">
    <source>
        <dbReference type="EMBL" id="MFC4455255.1"/>
    </source>
</evidence>
<accession>A0ABV8Y8D7</accession>
<comment type="caution">
    <text evidence="3">The sequence shown here is derived from an EMBL/GenBank/DDBJ whole genome shotgun (WGS) entry which is preliminary data.</text>
</comment>
<dbReference type="SMART" id="SM00470">
    <property type="entry name" value="ParB"/>
    <property type="match status" value="1"/>
</dbReference>
<dbReference type="Pfam" id="PF02195">
    <property type="entry name" value="ParB_N"/>
    <property type="match status" value="1"/>
</dbReference>
<organism evidence="3 4">
    <name type="scientific">Deinococcus sonorensis</name>
    <dbReference type="NCBI Taxonomy" id="309891"/>
    <lineage>
        <taxon>Bacteria</taxon>
        <taxon>Thermotogati</taxon>
        <taxon>Deinococcota</taxon>
        <taxon>Deinococci</taxon>
        <taxon>Deinococcales</taxon>
        <taxon>Deinococcaceae</taxon>
        <taxon>Deinococcus</taxon>
    </lineage>
</organism>
<dbReference type="Gene3D" id="1.10.10.2830">
    <property type="match status" value="1"/>
</dbReference>
<evidence type="ECO:0000313" key="4">
    <source>
        <dbReference type="Proteomes" id="UP001595939"/>
    </source>
</evidence>
<gene>
    <name evidence="3" type="ORF">ACFO0P_15870</name>
</gene>
<dbReference type="InterPro" id="IPR036086">
    <property type="entry name" value="ParB/Sulfiredoxin_sf"/>
</dbReference>
<name>A0ABV8Y8D7_9DEIO</name>
<dbReference type="InterPro" id="IPR004437">
    <property type="entry name" value="ParB/RepB/Spo0J"/>
</dbReference>
<evidence type="ECO:0000259" key="2">
    <source>
        <dbReference type="SMART" id="SM00470"/>
    </source>
</evidence>
<comment type="similarity">
    <text evidence="1">Belongs to the ParB family.</text>
</comment>